<gene>
    <name evidence="1" type="ORF">CAAN4_G08152</name>
</gene>
<organism evidence="1 2">
    <name type="scientific">[Candida] anglica</name>
    <dbReference type="NCBI Taxonomy" id="148631"/>
    <lineage>
        <taxon>Eukaryota</taxon>
        <taxon>Fungi</taxon>
        <taxon>Dikarya</taxon>
        <taxon>Ascomycota</taxon>
        <taxon>Saccharomycotina</taxon>
        <taxon>Pichiomycetes</taxon>
        <taxon>Debaryomycetaceae</taxon>
        <taxon>Kurtzmaniella</taxon>
    </lineage>
</organism>
<protein>
    <submittedName>
        <fullName evidence="1">Uncharacterized protein</fullName>
    </submittedName>
</protein>
<reference evidence="1 2" key="1">
    <citation type="submission" date="2024-01" db="EMBL/GenBank/DDBJ databases">
        <authorList>
            <consortium name="Genoscope - CEA"/>
            <person name="William W."/>
        </authorList>
    </citation>
    <scope>NUCLEOTIDE SEQUENCE [LARGE SCALE GENOMIC DNA]</scope>
    <source>
        <strain evidence="1 2">29B2s-10</strain>
    </source>
</reference>
<accession>A0ABP0EHG6</accession>
<evidence type="ECO:0000313" key="2">
    <source>
        <dbReference type="Proteomes" id="UP001497600"/>
    </source>
</evidence>
<name>A0ABP0EHG6_9ASCO</name>
<proteinExistence type="predicted"/>
<sequence length="108" mass="12528">MEEGYDLLLCADRRRAAIFSALRTFCAILAVSVPKWQPQGMTVRTFQAGSPASYCGRGHCATDVSRFRWHRARASRSLDDGGRFRVGDRMRFCFCRKRWLLRIFFTAR</sequence>
<keyword evidence="2" id="KW-1185">Reference proteome</keyword>
<dbReference type="Proteomes" id="UP001497600">
    <property type="component" value="Chromosome G"/>
</dbReference>
<dbReference type="EMBL" id="OZ004259">
    <property type="protein sequence ID" value="CAK7917368.1"/>
    <property type="molecule type" value="Genomic_DNA"/>
</dbReference>
<evidence type="ECO:0000313" key="1">
    <source>
        <dbReference type="EMBL" id="CAK7917368.1"/>
    </source>
</evidence>